<evidence type="ECO:0008006" key="4">
    <source>
        <dbReference type="Google" id="ProtNLM"/>
    </source>
</evidence>
<keyword evidence="1" id="KW-0472">Membrane</keyword>
<feature type="transmembrane region" description="Helical" evidence="1">
    <location>
        <begin position="12"/>
        <end position="30"/>
    </location>
</feature>
<dbReference type="STRING" id="1150368.SAMN02927921_03170"/>
<keyword evidence="1" id="KW-0812">Transmembrane</keyword>
<sequence length="168" mass="19461">MKKKTHHLKIKLIYALAFGTCLALFIIMSVSSPSPNTTILGKWQEVSWEYEKLPDAHTAALGKHINNTLRNEITRELVIHQAETWEFLPDGKLLLHTDAKSVPLQWTLKSRGNILKLDHWETSPEHYNLQALNENEMVLYFNTDLQAKGIAKMKFKKIHQKDYAQKIQ</sequence>
<proteinExistence type="predicted"/>
<evidence type="ECO:0000313" key="2">
    <source>
        <dbReference type="EMBL" id="SFW67186.1"/>
    </source>
</evidence>
<dbReference type="EMBL" id="FPJE01000019">
    <property type="protein sequence ID" value="SFW67186.1"/>
    <property type="molecule type" value="Genomic_DNA"/>
</dbReference>
<name>A0A1K1R4N0_9FLAO</name>
<keyword evidence="1" id="KW-1133">Transmembrane helix</keyword>
<dbReference type="RefSeq" id="WP_072318363.1">
    <property type="nucleotide sequence ID" value="NZ_FPJE01000019.1"/>
</dbReference>
<organism evidence="2 3">
    <name type="scientific">Sinomicrobium oceani</name>
    <dbReference type="NCBI Taxonomy" id="1150368"/>
    <lineage>
        <taxon>Bacteria</taxon>
        <taxon>Pseudomonadati</taxon>
        <taxon>Bacteroidota</taxon>
        <taxon>Flavobacteriia</taxon>
        <taxon>Flavobacteriales</taxon>
        <taxon>Flavobacteriaceae</taxon>
        <taxon>Sinomicrobium</taxon>
    </lineage>
</organism>
<reference evidence="2 3" key="1">
    <citation type="submission" date="2016-11" db="EMBL/GenBank/DDBJ databases">
        <authorList>
            <person name="Jaros S."/>
            <person name="Januszkiewicz K."/>
            <person name="Wedrychowicz H."/>
        </authorList>
    </citation>
    <scope>NUCLEOTIDE SEQUENCE [LARGE SCALE GENOMIC DNA]</scope>
    <source>
        <strain evidence="2 3">CGMCC 1.12145</strain>
    </source>
</reference>
<dbReference type="AlphaFoldDB" id="A0A1K1R4N0"/>
<evidence type="ECO:0000256" key="1">
    <source>
        <dbReference type="SAM" id="Phobius"/>
    </source>
</evidence>
<keyword evidence="3" id="KW-1185">Reference proteome</keyword>
<gene>
    <name evidence="2" type="ORF">SAMN02927921_03170</name>
</gene>
<protein>
    <recommendedName>
        <fullName evidence="4">Lipocalin-like domain-containing protein</fullName>
    </recommendedName>
</protein>
<dbReference type="Proteomes" id="UP000182248">
    <property type="component" value="Unassembled WGS sequence"/>
</dbReference>
<dbReference type="OrthoDB" id="705595at2"/>
<accession>A0A1K1R4N0</accession>
<evidence type="ECO:0000313" key="3">
    <source>
        <dbReference type="Proteomes" id="UP000182248"/>
    </source>
</evidence>